<dbReference type="InterPro" id="IPR012902">
    <property type="entry name" value="N_methyl_site"/>
</dbReference>
<proteinExistence type="predicted"/>
<organism evidence="2 3">
    <name type="scientific">Thiomicrorhabdus sediminis</name>
    <dbReference type="NCBI Taxonomy" id="2580412"/>
    <lineage>
        <taxon>Bacteria</taxon>
        <taxon>Pseudomonadati</taxon>
        <taxon>Pseudomonadota</taxon>
        <taxon>Gammaproteobacteria</taxon>
        <taxon>Thiotrichales</taxon>
        <taxon>Piscirickettsiaceae</taxon>
        <taxon>Thiomicrorhabdus</taxon>
    </lineage>
</organism>
<feature type="transmembrane region" description="Helical" evidence="1">
    <location>
        <begin position="12"/>
        <end position="38"/>
    </location>
</feature>
<keyword evidence="1" id="KW-1133">Transmembrane helix</keyword>
<evidence type="ECO:0000313" key="3">
    <source>
        <dbReference type="Proteomes" id="UP000304864"/>
    </source>
</evidence>
<dbReference type="Proteomes" id="UP000304864">
    <property type="component" value="Chromosome"/>
</dbReference>
<keyword evidence="1" id="KW-0472">Membrane</keyword>
<dbReference type="EMBL" id="CP040602">
    <property type="protein sequence ID" value="QCU90780.1"/>
    <property type="molecule type" value="Genomic_DNA"/>
</dbReference>
<name>A0A4P9K8J3_9GAMM</name>
<accession>A0A4P9K8J3</accession>
<dbReference type="AlphaFoldDB" id="A0A4P9K8J3"/>
<dbReference type="KEGG" id="thig:FE785_09140"/>
<reference evidence="2 3" key="1">
    <citation type="submission" date="2019-05" db="EMBL/GenBank/DDBJ databases">
        <title>Thiomicrorhabdus sediminis sp. nov, a novel sulfur-oxidizing bacterium isolated from coastal sediment.</title>
        <authorList>
            <person name="Liu X."/>
        </authorList>
    </citation>
    <scope>NUCLEOTIDE SEQUENCE [LARGE SCALE GENOMIC DNA]</scope>
    <source>
        <strain evidence="2 3">G1</strain>
    </source>
</reference>
<evidence type="ECO:0000256" key="1">
    <source>
        <dbReference type="SAM" id="Phobius"/>
    </source>
</evidence>
<dbReference type="Pfam" id="PF07963">
    <property type="entry name" value="N_methyl"/>
    <property type="match status" value="1"/>
</dbReference>
<protein>
    <submittedName>
        <fullName evidence="2">Type II secretion system protein</fullName>
    </submittedName>
</protein>
<keyword evidence="3" id="KW-1185">Reference proteome</keyword>
<sequence length="548" mass="58414">MKNYKRKQLGFTLVEIVIVLAILGALVGIGFTSVSAYLDNAHQSHTSGNLQVTKQALLNYVRVNKHMPCPDTGSDGEGDRTAGMCDSSTGRIPYNEIGLAKGIASDDFNNVFAYAVHKQSVNVASQANFATDSTLYPGSYFYSVNAPAFDFDTPPTVSVADSLTDSYQICSREAADNCGGTDSASAPTDDVETAYIPAVIIAYNENGDTTGLNNCTGSRGARESENCDLSTDTNPTFIKGFFDDTTFDDQIAVISAYEIKKYALGDLDDFTLYPDSDDPFWSGYDTIYLQNVDGTTQVNSPTPGQDSVEKWYIGATRDAQGNVVNEDSGGEDGDVYVGFNLGLGEDVLYVEGDIKADPSGDGPSSFNVDLGGGDDTFEIEGNIAQTVLLGDEDDQAVVWGNISGTLDAGKGTDKVYVYGSLTGTIDMTDNGNPASDNDHLYIITETTNTKDSSAVVNIEGTIEMGTKQDHFYLWGSNYSFGASASVDGGDSGDDYVFLDSSSSVAAWNAISDKFINFEYLCIGTTEYSISDTSVSSGVCELPNLVGRL</sequence>
<dbReference type="Gene3D" id="2.160.20.160">
    <property type="match status" value="1"/>
</dbReference>
<dbReference type="InterPro" id="IPR045584">
    <property type="entry name" value="Pilin-like"/>
</dbReference>
<keyword evidence="1" id="KW-0812">Transmembrane</keyword>
<dbReference type="Gene3D" id="3.30.700.10">
    <property type="entry name" value="Glycoprotein, Type 4 Pilin"/>
    <property type="match status" value="1"/>
</dbReference>
<dbReference type="NCBIfam" id="TIGR02532">
    <property type="entry name" value="IV_pilin_GFxxxE"/>
    <property type="match status" value="1"/>
</dbReference>
<dbReference type="SUPFAM" id="SSF54523">
    <property type="entry name" value="Pili subunits"/>
    <property type="match status" value="1"/>
</dbReference>
<evidence type="ECO:0000313" key="2">
    <source>
        <dbReference type="EMBL" id="QCU90780.1"/>
    </source>
</evidence>
<gene>
    <name evidence="2" type="ORF">FE785_09140</name>
</gene>
<dbReference type="OrthoDB" id="7067387at2"/>